<keyword evidence="1" id="KW-0175">Coiled coil</keyword>
<organism evidence="4 5">
    <name type="scientific">Pseudoalteromonas ulvae</name>
    <dbReference type="NCBI Taxonomy" id="107327"/>
    <lineage>
        <taxon>Bacteria</taxon>
        <taxon>Pseudomonadati</taxon>
        <taxon>Pseudomonadota</taxon>
        <taxon>Gammaproteobacteria</taxon>
        <taxon>Alteromonadales</taxon>
        <taxon>Pseudoalteromonadaceae</taxon>
        <taxon>Pseudoalteromonas</taxon>
    </lineage>
</organism>
<gene>
    <name evidence="4" type="ORF">B1199_14805</name>
</gene>
<dbReference type="AlphaFoldDB" id="A0A244CM31"/>
<comment type="caution">
    <text evidence="4">The sequence shown here is derived from an EMBL/GenBank/DDBJ whole genome shotgun (WGS) entry which is preliminary data.</text>
</comment>
<keyword evidence="3" id="KW-1133">Transmembrane helix</keyword>
<reference evidence="4 5" key="1">
    <citation type="submission" date="2017-02" db="EMBL/GenBank/DDBJ databases">
        <title>Pseudoalteromonas ulvae TC14 Genome.</title>
        <authorList>
            <person name="Molmeret M."/>
        </authorList>
    </citation>
    <scope>NUCLEOTIDE SEQUENCE [LARGE SCALE GENOMIC DNA]</scope>
    <source>
        <strain evidence="4">TC14</strain>
    </source>
</reference>
<sequence>MNTSPFRPKKAHTLKVCVGLIFLCVISIVMWLNGLQSKDPIETEQMTERSLKKDTSTQHAQPTQLAMHTKPQAMQPQLTQTAPKLHDQQPPISKPRHLDFAPQYVPPIAKYNPPKESYQGDLNDLAAYQAFEHNQQNHLKQAYIRASKAKIDELTQWLNRGQAAQLSTEQLNEAKDKISALQALSNKLEQQLNTASR</sequence>
<dbReference type="Proteomes" id="UP000194841">
    <property type="component" value="Unassembled WGS sequence"/>
</dbReference>
<evidence type="ECO:0000313" key="4">
    <source>
        <dbReference type="EMBL" id="OUL56645.1"/>
    </source>
</evidence>
<accession>A0A244CM31</accession>
<feature type="coiled-coil region" evidence="1">
    <location>
        <begin position="164"/>
        <end position="191"/>
    </location>
</feature>
<feature type="compositionally biased region" description="Polar residues" evidence="2">
    <location>
        <begin position="57"/>
        <end position="75"/>
    </location>
</feature>
<feature type="transmembrane region" description="Helical" evidence="3">
    <location>
        <begin position="12"/>
        <end position="32"/>
    </location>
</feature>
<keyword evidence="3" id="KW-0812">Transmembrane</keyword>
<evidence type="ECO:0000256" key="3">
    <source>
        <dbReference type="SAM" id="Phobius"/>
    </source>
</evidence>
<dbReference type="OrthoDB" id="6291242at2"/>
<dbReference type="RefSeq" id="WP_086744900.1">
    <property type="nucleotide sequence ID" value="NZ_MWPV01000005.1"/>
</dbReference>
<keyword evidence="5" id="KW-1185">Reference proteome</keyword>
<name>A0A244CM31_PSEDV</name>
<proteinExistence type="predicted"/>
<feature type="compositionally biased region" description="Basic and acidic residues" evidence="2">
    <location>
        <begin position="46"/>
        <end position="56"/>
    </location>
</feature>
<feature type="region of interest" description="Disordered" evidence="2">
    <location>
        <begin position="44"/>
        <end position="75"/>
    </location>
</feature>
<evidence type="ECO:0000313" key="5">
    <source>
        <dbReference type="Proteomes" id="UP000194841"/>
    </source>
</evidence>
<evidence type="ECO:0000256" key="1">
    <source>
        <dbReference type="SAM" id="Coils"/>
    </source>
</evidence>
<evidence type="ECO:0000256" key="2">
    <source>
        <dbReference type="SAM" id="MobiDB-lite"/>
    </source>
</evidence>
<protein>
    <submittedName>
        <fullName evidence="4">Uncharacterized protein</fullName>
    </submittedName>
</protein>
<dbReference type="EMBL" id="MWPV01000005">
    <property type="protein sequence ID" value="OUL56645.1"/>
    <property type="molecule type" value="Genomic_DNA"/>
</dbReference>
<keyword evidence="3" id="KW-0472">Membrane</keyword>